<evidence type="ECO:0000256" key="1">
    <source>
        <dbReference type="SAM" id="MobiDB-lite"/>
    </source>
</evidence>
<feature type="region of interest" description="Disordered" evidence="1">
    <location>
        <begin position="60"/>
        <end position="84"/>
    </location>
</feature>
<dbReference type="RefSeq" id="WP_143985933.1">
    <property type="nucleotide sequence ID" value="NZ_CP041692.1"/>
</dbReference>
<evidence type="ECO:0000313" key="3">
    <source>
        <dbReference type="Proteomes" id="UP000319263"/>
    </source>
</evidence>
<dbReference type="KEGG" id="mik:FOE78_08690"/>
<organism evidence="2 3">
    <name type="scientific">Microlunatus elymi</name>
    <dbReference type="NCBI Taxonomy" id="2596828"/>
    <lineage>
        <taxon>Bacteria</taxon>
        <taxon>Bacillati</taxon>
        <taxon>Actinomycetota</taxon>
        <taxon>Actinomycetes</taxon>
        <taxon>Propionibacteriales</taxon>
        <taxon>Propionibacteriaceae</taxon>
        <taxon>Microlunatus</taxon>
    </lineage>
</organism>
<gene>
    <name evidence="2" type="ORF">FOE78_08690</name>
</gene>
<evidence type="ECO:0000313" key="2">
    <source>
        <dbReference type="EMBL" id="QDP95967.1"/>
    </source>
</evidence>
<feature type="compositionally biased region" description="Low complexity" evidence="1">
    <location>
        <begin position="61"/>
        <end position="77"/>
    </location>
</feature>
<protein>
    <recommendedName>
        <fullName evidence="4">Septum formation initiator</fullName>
    </recommendedName>
</protein>
<dbReference type="OrthoDB" id="3782348at2"/>
<dbReference type="EMBL" id="CP041692">
    <property type="protein sequence ID" value="QDP95967.1"/>
    <property type="molecule type" value="Genomic_DNA"/>
</dbReference>
<proteinExistence type="predicted"/>
<dbReference type="Proteomes" id="UP000319263">
    <property type="component" value="Chromosome"/>
</dbReference>
<keyword evidence="3" id="KW-1185">Reference proteome</keyword>
<evidence type="ECO:0008006" key="4">
    <source>
        <dbReference type="Google" id="ProtNLM"/>
    </source>
</evidence>
<name>A0A516PXR7_9ACTN</name>
<dbReference type="AlphaFoldDB" id="A0A516PXR7"/>
<accession>A0A516PXR7</accession>
<sequence>MAAPRFPRTPRSRSLLTIGGWLVAASAATAVGALAVEAIGSGIAGTGAEPLSMAEIEQQLATAPAAASPIPSRTPSPGEGASSDVSQVIGTDGGTVLARCSDGLAELINWSPRQGYETDDVRRGPATVANIQFETDDLEINVRVSCVSGVPTGRVTRVHD</sequence>
<reference evidence="2 3" key="1">
    <citation type="submission" date="2019-07" db="EMBL/GenBank/DDBJ databases">
        <title>Microlunatus dokdonensis sp. nov. isolated from the rhizospheric soil of the wild plant Elymus tsukushiensis.</title>
        <authorList>
            <person name="Ghim S.-Y."/>
            <person name="Hwang Y.-J."/>
            <person name="Son J.-S."/>
            <person name="Shin J.-H."/>
        </authorList>
    </citation>
    <scope>NUCLEOTIDE SEQUENCE [LARGE SCALE GENOMIC DNA]</scope>
    <source>
        <strain evidence="2 3">KUDC0627</strain>
    </source>
</reference>